<evidence type="ECO:0000259" key="4">
    <source>
        <dbReference type="SMART" id="SM00829"/>
    </source>
</evidence>
<dbReference type="InterPro" id="IPR014189">
    <property type="entry name" value="Quinone_OxRdtase_PIG3"/>
</dbReference>
<dbReference type="EMBL" id="FUKP01000019">
    <property type="protein sequence ID" value="SJN20720.1"/>
    <property type="molecule type" value="Genomic_DNA"/>
</dbReference>
<dbReference type="Pfam" id="PF00107">
    <property type="entry name" value="ADH_zinc_N"/>
    <property type="match status" value="1"/>
</dbReference>
<feature type="domain" description="Enoyl reductase (ER)" evidence="4">
    <location>
        <begin position="39"/>
        <end position="363"/>
    </location>
</feature>
<dbReference type="GO" id="GO:0003960">
    <property type="term" value="F:quinone reductase (NADPH) activity"/>
    <property type="evidence" value="ECO:0007669"/>
    <property type="project" value="UniProtKB-EC"/>
</dbReference>
<dbReference type="Gene3D" id="3.90.180.10">
    <property type="entry name" value="Medium-chain alcohol dehydrogenases, catalytic domain"/>
    <property type="match status" value="1"/>
</dbReference>
<evidence type="ECO:0000256" key="3">
    <source>
        <dbReference type="SAM" id="MobiDB-lite"/>
    </source>
</evidence>
<dbReference type="CDD" id="cd05276">
    <property type="entry name" value="p53_inducible_oxidoreductase"/>
    <property type="match status" value="1"/>
</dbReference>
<dbReference type="InterPro" id="IPR013154">
    <property type="entry name" value="ADH-like_N"/>
</dbReference>
<dbReference type="InterPro" id="IPR020843">
    <property type="entry name" value="ER"/>
</dbReference>
<proteinExistence type="predicted"/>
<evidence type="ECO:0000256" key="2">
    <source>
        <dbReference type="ARBA" id="ARBA00023002"/>
    </source>
</evidence>
<keyword evidence="2 5" id="KW-0560">Oxidoreductase</keyword>
<dbReference type="SUPFAM" id="SSF51735">
    <property type="entry name" value="NAD(P)-binding Rossmann-fold domains"/>
    <property type="match status" value="1"/>
</dbReference>
<evidence type="ECO:0000313" key="5">
    <source>
        <dbReference type="EMBL" id="SJN20720.1"/>
    </source>
</evidence>
<dbReference type="EC" id="1.6.5.5" evidence="5"/>
<sequence length="385" mass="39298">MRPHVVAPSTQEDRRMTAPTDPDTDVPATMRAVRCDGAGGTEVLRVVEEAVPEPGPGEVLVRVAAAGVNRADVMQRQGHYPPPKGESEVLGLEASGVVAAFGPGAEEQTSLRAGDRVCALLAGGGAAEYVAVPVGHLMAVPEGMSLTDAAAFPEVACTVWTNLSERGAVCAGDVVLVHGASGGIGSFAVQYLTAIGARVFATAGGPDKCARAVGLGAEAAFDHRAAAEAGEPGGFADWLREHTDGHGADVVLDVVGAPYLAPNVDALAQDGRIVVIAVQGGLKAESFNIMKLVAKRGWFTGSTLRARGRTEKAHVVAGAAKAALPLVADGRVRLSVEAVFPLEDVVAAHEHFERDDRAGRVVLVVDPALAGGQDGAADVDGQATA</sequence>
<evidence type="ECO:0000256" key="1">
    <source>
        <dbReference type="ARBA" id="ARBA00022857"/>
    </source>
</evidence>
<keyword evidence="1" id="KW-0521">NADP</keyword>
<accession>A0A1R4ILG2</accession>
<feature type="region of interest" description="Disordered" evidence="3">
    <location>
        <begin position="1"/>
        <end position="27"/>
    </location>
</feature>
<dbReference type="Pfam" id="PF08240">
    <property type="entry name" value="ADH_N"/>
    <property type="match status" value="1"/>
</dbReference>
<reference evidence="5 6" key="1">
    <citation type="submission" date="2017-02" db="EMBL/GenBank/DDBJ databases">
        <authorList>
            <person name="Peterson S.W."/>
        </authorList>
    </citation>
    <scope>NUCLEOTIDE SEQUENCE [LARGE SCALE GENOMIC DNA]</scope>
    <source>
        <strain evidence="5 6">2B3F</strain>
    </source>
</reference>
<dbReference type="InterPro" id="IPR036291">
    <property type="entry name" value="NAD(P)-bd_dom_sf"/>
</dbReference>
<dbReference type="Gene3D" id="3.40.50.720">
    <property type="entry name" value="NAD(P)-binding Rossmann-like Domain"/>
    <property type="match status" value="1"/>
</dbReference>
<gene>
    <name evidence="5" type="ORF">FM125_03230</name>
</gene>
<name>A0A1R4ILG2_9MICC</name>
<dbReference type="InterPro" id="IPR013149">
    <property type="entry name" value="ADH-like_C"/>
</dbReference>
<dbReference type="SUPFAM" id="SSF50129">
    <property type="entry name" value="GroES-like"/>
    <property type="match status" value="1"/>
</dbReference>
<evidence type="ECO:0000313" key="6">
    <source>
        <dbReference type="Proteomes" id="UP000196230"/>
    </source>
</evidence>
<dbReference type="NCBIfam" id="TIGR02824">
    <property type="entry name" value="quinone_pig3"/>
    <property type="match status" value="1"/>
</dbReference>
<dbReference type="InterPro" id="IPR011032">
    <property type="entry name" value="GroES-like_sf"/>
</dbReference>
<dbReference type="PANTHER" id="PTHR48106:SF8">
    <property type="entry name" value="OS02G0805600 PROTEIN"/>
    <property type="match status" value="1"/>
</dbReference>
<dbReference type="GO" id="GO:0070402">
    <property type="term" value="F:NADPH binding"/>
    <property type="evidence" value="ECO:0007669"/>
    <property type="project" value="TreeGrafter"/>
</dbReference>
<dbReference type="SMART" id="SM00829">
    <property type="entry name" value="PKS_ER"/>
    <property type="match status" value="1"/>
</dbReference>
<protein>
    <submittedName>
        <fullName evidence="5">Quinone oxidoreductase</fullName>
        <ecNumber evidence="5">1.6.5.5</ecNumber>
    </submittedName>
</protein>
<dbReference type="PANTHER" id="PTHR48106">
    <property type="entry name" value="QUINONE OXIDOREDUCTASE PIG3-RELATED"/>
    <property type="match status" value="1"/>
</dbReference>
<organism evidence="5 6">
    <name type="scientific">Micrococcus lylae</name>
    <dbReference type="NCBI Taxonomy" id="1273"/>
    <lineage>
        <taxon>Bacteria</taxon>
        <taxon>Bacillati</taxon>
        <taxon>Actinomycetota</taxon>
        <taxon>Actinomycetes</taxon>
        <taxon>Micrococcales</taxon>
        <taxon>Micrococcaceae</taxon>
        <taxon>Micrococcus</taxon>
    </lineage>
</organism>
<dbReference type="AlphaFoldDB" id="A0A1R4ILG2"/>
<dbReference type="Proteomes" id="UP000196230">
    <property type="component" value="Unassembled WGS sequence"/>
</dbReference>